<dbReference type="Gene3D" id="1.10.10.10">
    <property type="entry name" value="Winged helix-like DNA-binding domain superfamily/Winged helix DNA-binding domain"/>
    <property type="match status" value="1"/>
</dbReference>
<dbReference type="PANTHER" id="PTHR30126:SF39">
    <property type="entry name" value="HTH-TYPE TRANSCRIPTIONAL REGULATOR CYSL"/>
    <property type="match status" value="1"/>
</dbReference>
<dbReference type="GO" id="GO:0006355">
    <property type="term" value="P:regulation of DNA-templated transcription"/>
    <property type="evidence" value="ECO:0007669"/>
    <property type="project" value="TreeGrafter"/>
</dbReference>
<comment type="similarity">
    <text evidence="1">Belongs to the LysR transcriptional regulatory family.</text>
</comment>
<keyword evidence="3" id="KW-0804">Transcription</keyword>
<organism evidence="6 7">
    <name type="scientific">Rubinisphaera italica</name>
    <dbReference type="NCBI Taxonomy" id="2527969"/>
    <lineage>
        <taxon>Bacteria</taxon>
        <taxon>Pseudomonadati</taxon>
        <taxon>Planctomycetota</taxon>
        <taxon>Planctomycetia</taxon>
        <taxon>Planctomycetales</taxon>
        <taxon>Planctomycetaceae</taxon>
        <taxon>Rubinisphaera</taxon>
    </lineage>
</organism>
<gene>
    <name evidence="6" type="ORF">Pan54_44990</name>
</gene>
<dbReference type="RefSeq" id="WP_165441913.1">
    <property type="nucleotide sequence ID" value="NZ_SJPG01000001.1"/>
</dbReference>
<keyword evidence="7" id="KW-1185">Reference proteome</keyword>
<dbReference type="InterPro" id="IPR036388">
    <property type="entry name" value="WH-like_DNA-bd_sf"/>
</dbReference>
<evidence type="ECO:0000313" key="6">
    <source>
        <dbReference type="EMBL" id="TWT63741.1"/>
    </source>
</evidence>
<name>A0A5C5XMP1_9PLAN</name>
<keyword evidence="2" id="KW-0805">Transcription regulation</keyword>
<evidence type="ECO:0000256" key="2">
    <source>
        <dbReference type="ARBA" id="ARBA00023015"/>
    </source>
</evidence>
<dbReference type="SUPFAM" id="SSF53850">
    <property type="entry name" value="Periplasmic binding protein-like II"/>
    <property type="match status" value="1"/>
</dbReference>
<evidence type="ECO:0000256" key="1">
    <source>
        <dbReference type="ARBA" id="ARBA00009437"/>
    </source>
</evidence>
<dbReference type="Gene3D" id="3.40.190.10">
    <property type="entry name" value="Periplasmic binding protein-like II"/>
    <property type="match status" value="2"/>
</dbReference>
<evidence type="ECO:0000256" key="3">
    <source>
        <dbReference type="ARBA" id="ARBA00023163"/>
    </source>
</evidence>
<dbReference type="Pfam" id="PF03466">
    <property type="entry name" value="LysR_substrate"/>
    <property type="match status" value="1"/>
</dbReference>
<comment type="caution">
    <text evidence="6">The sequence shown here is derived from an EMBL/GenBank/DDBJ whole genome shotgun (WGS) entry which is preliminary data.</text>
</comment>
<dbReference type="InterPro" id="IPR005119">
    <property type="entry name" value="LysR_subst-bd"/>
</dbReference>
<evidence type="ECO:0000313" key="7">
    <source>
        <dbReference type="Proteomes" id="UP000316095"/>
    </source>
</evidence>
<accession>A0A5C5XMP1</accession>
<dbReference type="CDD" id="cd05466">
    <property type="entry name" value="PBP2_LTTR_substrate"/>
    <property type="match status" value="1"/>
</dbReference>
<dbReference type="GO" id="GO:0000976">
    <property type="term" value="F:transcription cis-regulatory region binding"/>
    <property type="evidence" value="ECO:0007669"/>
    <property type="project" value="TreeGrafter"/>
</dbReference>
<feature type="domain" description="LysR substrate-binding" evidence="5">
    <location>
        <begin position="101"/>
        <end position="296"/>
    </location>
</feature>
<protein>
    <submittedName>
        <fullName evidence="6">Transcriptional regulator CysB-like protein</fullName>
    </submittedName>
</protein>
<evidence type="ECO:0000256" key="4">
    <source>
        <dbReference type="SAM" id="MobiDB-lite"/>
    </source>
</evidence>
<dbReference type="PANTHER" id="PTHR30126">
    <property type="entry name" value="HTH-TYPE TRANSCRIPTIONAL REGULATOR"/>
    <property type="match status" value="1"/>
</dbReference>
<sequence>MPRPPRLSLDMMETLVILFECEGDASMAADMLEINQPSMSKRLGILQHSNPLARYPWLEKQGKLWVLTHEGERNLPAIRDIVRTARNLQEDLDERVERAPDISIACGQLAVQTFVRHALLKFRKRNPELRIRVSTPRGEERILGVATGHYDVAIVTHDEADILNIAKRPLHVENLFEDPWVATCSNKAPKEIRQKFESLPGKITFADLVGFPLLLPEPDAGMRKKFDRAVIAAGLQDKLSVRMELGGWNTLLEFVKDGWGIGIVSRQSSLNQKLMTKELQAEKDWQPAAVRLITRPIDDDQTESTSLQELTELIKEASPK</sequence>
<dbReference type="Proteomes" id="UP000316095">
    <property type="component" value="Unassembled WGS sequence"/>
</dbReference>
<dbReference type="EMBL" id="SJPG01000001">
    <property type="protein sequence ID" value="TWT63741.1"/>
    <property type="molecule type" value="Genomic_DNA"/>
</dbReference>
<dbReference type="SUPFAM" id="SSF46785">
    <property type="entry name" value="Winged helix' DNA-binding domain"/>
    <property type="match status" value="1"/>
</dbReference>
<evidence type="ECO:0000259" key="5">
    <source>
        <dbReference type="Pfam" id="PF03466"/>
    </source>
</evidence>
<proteinExistence type="inferred from homology"/>
<dbReference type="InterPro" id="IPR036390">
    <property type="entry name" value="WH_DNA-bd_sf"/>
</dbReference>
<dbReference type="AlphaFoldDB" id="A0A5C5XMP1"/>
<reference evidence="6 7" key="1">
    <citation type="submission" date="2019-02" db="EMBL/GenBank/DDBJ databases">
        <title>Deep-cultivation of Planctomycetes and their phenomic and genomic characterization uncovers novel biology.</title>
        <authorList>
            <person name="Wiegand S."/>
            <person name="Jogler M."/>
            <person name="Boedeker C."/>
            <person name="Pinto D."/>
            <person name="Vollmers J."/>
            <person name="Rivas-Marin E."/>
            <person name="Kohn T."/>
            <person name="Peeters S.H."/>
            <person name="Heuer A."/>
            <person name="Rast P."/>
            <person name="Oberbeckmann S."/>
            <person name="Bunk B."/>
            <person name="Jeske O."/>
            <person name="Meyerdierks A."/>
            <person name="Storesund J.E."/>
            <person name="Kallscheuer N."/>
            <person name="Luecker S."/>
            <person name="Lage O.M."/>
            <person name="Pohl T."/>
            <person name="Merkel B.J."/>
            <person name="Hornburger P."/>
            <person name="Mueller R.-W."/>
            <person name="Bruemmer F."/>
            <person name="Labrenz M."/>
            <person name="Spormann A.M."/>
            <person name="Op Den Camp H."/>
            <person name="Overmann J."/>
            <person name="Amann R."/>
            <person name="Jetten M.S.M."/>
            <person name="Mascher T."/>
            <person name="Medema M.H."/>
            <person name="Devos D.P."/>
            <person name="Kaster A.-K."/>
            <person name="Ovreas L."/>
            <person name="Rohde M."/>
            <person name="Galperin M.Y."/>
            <person name="Jogler C."/>
        </authorList>
    </citation>
    <scope>NUCLEOTIDE SEQUENCE [LARGE SCALE GENOMIC DNA]</scope>
    <source>
        <strain evidence="6 7">Pan54</strain>
    </source>
</reference>
<feature type="region of interest" description="Disordered" evidence="4">
    <location>
        <begin position="300"/>
        <end position="320"/>
    </location>
</feature>